<proteinExistence type="predicted"/>
<organism evidence="1 2">
    <name type="scientific">Penicillium oxalicum (strain 114-2 / CGMCC 5302)</name>
    <name type="common">Penicillium decumbens</name>
    <dbReference type="NCBI Taxonomy" id="933388"/>
    <lineage>
        <taxon>Eukaryota</taxon>
        <taxon>Fungi</taxon>
        <taxon>Dikarya</taxon>
        <taxon>Ascomycota</taxon>
        <taxon>Pezizomycotina</taxon>
        <taxon>Eurotiomycetes</taxon>
        <taxon>Eurotiomycetidae</taxon>
        <taxon>Eurotiales</taxon>
        <taxon>Aspergillaceae</taxon>
        <taxon>Penicillium</taxon>
    </lineage>
</organism>
<protein>
    <submittedName>
        <fullName evidence="1">Uncharacterized protein</fullName>
    </submittedName>
</protein>
<sequence length="231" mass="25103">MTCPLYVGLMGLDHNDFLNGGLLTYQKWDPNRQVPDSSAMIRNSQFSHSGILGGKLKVSTGDLANEIDSVTLDGSVHSPSLYPSGNVGQIKTPLHLVNRQQWKAVSWPTESLTNECPRAGALSSVICTRGCDWSLSPGSPVLQFFGTSAPPSGHRGPLTRNPGALLHGSGRIQGIPKGAKFWGLWHYRDSIPSSMDSPGFTTSDSAKDSFAFEAQSFSLFQRRPNSQRMRL</sequence>
<accession>S7ZMX1</accession>
<evidence type="ECO:0000313" key="1">
    <source>
        <dbReference type="EMBL" id="EPS30036.1"/>
    </source>
</evidence>
<reference evidence="1 2" key="1">
    <citation type="journal article" date="2013" name="PLoS ONE">
        <title>Genomic and secretomic analyses reveal unique features of the lignocellulolytic enzyme system of Penicillium decumbens.</title>
        <authorList>
            <person name="Liu G."/>
            <person name="Zhang L."/>
            <person name="Wei X."/>
            <person name="Zou G."/>
            <person name="Qin Y."/>
            <person name="Ma L."/>
            <person name="Li J."/>
            <person name="Zheng H."/>
            <person name="Wang S."/>
            <person name="Wang C."/>
            <person name="Xun L."/>
            <person name="Zhao G.-P."/>
            <person name="Zhou Z."/>
            <person name="Qu Y."/>
        </authorList>
    </citation>
    <scope>NUCLEOTIDE SEQUENCE [LARGE SCALE GENOMIC DNA]</scope>
    <source>
        <strain evidence="2">114-2 / CGMCC 5302</strain>
    </source>
</reference>
<dbReference type="Proteomes" id="UP000019376">
    <property type="component" value="Unassembled WGS sequence"/>
</dbReference>
<gene>
    <name evidence="1" type="ORF">PDE_04986</name>
</gene>
<dbReference type="HOGENOM" id="CLU_1200198_0_0_1"/>
<evidence type="ECO:0000313" key="2">
    <source>
        <dbReference type="Proteomes" id="UP000019376"/>
    </source>
</evidence>
<dbReference type="EMBL" id="KB644412">
    <property type="protein sequence ID" value="EPS30036.1"/>
    <property type="molecule type" value="Genomic_DNA"/>
</dbReference>
<dbReference type="AlphaFoldDB" id="S7ZMX1"/>
<keyword evidence="2" id="KW-1185">Reference proteome</keyword>
<name>S7ZMX1_PENO1</name>